<dbReference type="RefSeq" id="WP_188700305.1">
    <property type="nucleotide sequence ID" value="NZ_BMMQ01000002.1"/>
</dbReference>
<keyword evidence="2" id="KW-0812">Transmembrane</keyword>
<comment type="caution">
    <text evidence="3">The sequence shown here is derived from an EMBL/GenBank/DDBJ whole genome shotgun (WGS) entry which is preliminary data.</text>
</comment>
<accession>A0ABQ2MZU3</accession>
<feature type="compositionally biased region" description="Low complexity" evidence="1">
    <location>
        <begin position="32"/>
        <end position="55"/>
    </location>
</feature>
<name>A0ABQ2MZU3_9MICO</name>
<evidence type="ECO:0000256" key="2">
    <source>
        <dbReference type="SAM" id="Phobius"/>
    </source>
</evidence>
<feature type="compositionally biased region" description="Basic and acidic residues" evidence="1">
    <location>
        <begin position="13"/>
        <end position="24"/>
    </location>
</feature>
<protein>
    <submittedName>
        <fullName evidence="3">Uncharacterized protein</fullName>
    </submittedName>
</protein>
<evidence type="ECO:0000313" key="3">
    <source>
        <dbReference type="EMBL" id="GGO61757.1"/>
    </source>
</evidence>
<dbReference type="Proteomes" id="UP000638043">
    <property type="component" value="Unassembled WGS sequence"/>
</dbReference>
<feature type="compositionally biased region" description="Polar residues" evidence="1">
    <location>
        <begin position="144"/>
        <end position="168"/>
    </location>
</feature>
<evidence type="ECO:0000256" key="1">
    <source>
        <dbReference type="SAM" id="MobiDB-lite"/>
    </source>
</evidence>
<evidence type="ECO:0000313" key="4">
    <source>
        <dbReference type="Proteomes" id="UP000638043"/>
    </source>
</evidence>
<keyword evidence="2" id="KW-1133">Transmembrane helix</keyword>
<reference evidence="4" key="1">
    <citation type="journal article" date="2019" name="Int. J. Syst. Evol. Microbiol.">
        <title>The Global Catalogue of Microorganisms (GCM) 10K type strain sequencing project: providing services to taxonomists for standard genome sequencing and annotation.</title>
        <authorList>
            <consortium name="The Broad Institute Genomics Platform"/>
            <consortium name="The Broad Institute Genome Sequencing Center for Infectious Disease"/>
            <person name="Wu L."/>
            <person name="Ma J."/>
        </authorList>
    </citation>
    <scope>NUCLEOTIDE SEQUENCE [LARGE SCALE GENOMIC DNA]</scope>
    <source>
        <strain evidence="4">CGMCC 4.7181</strain>
    </source>
</reference>
<proteinExistence type="predicted"/>
<gene>
    <name evidence="3" type="ORF">GCM10010910_10320</name>
</gene>
<organism evidence="3 4">
    <name type="scientific">Microbacterium nanhaiense</name>
    <dbReference type="NCBI Taxonomy" id="1301026"/>
    <lineage>
        <taxon>Bacteria</taxon>
        <taxon>Bacillati</taxon>
        <taxon>Actinomycetota</taxon>
        <taxon>Actinomycetes</taxon>
        <taxon>Micrococcales</taxon>
        <taxon>Microbacteriaceae</taxon>
        <taxon>Microbacterium</taxon>
    </lineage>
</organism>
<keyword evidence="4" id="KW-1185">Reference proteome</keyword>
<feature type="transmembrane region" description="Helical" evidence="2">
    <location>
        <begin position="241"/>
        <end position="265"/>
    </location>
</feature>
<dbReference type="EMBL" id="BMMQ01000002">
    <property type="protein sequence ID" value="GGO61757.1"/>
    <property type="molecule type" value="Genomic_DNA"/>
</dbReference>
<sequence length="270" mass="27789">MSTPDEQTGRPLTRRELRELRAKGIDSTGRGEAAAPPIDEAAEAPSAEPASQTEAAVDDASTTAPDPAVEQSPAEKADPAPRPHPPLTRKEMRQLRTNEVPIVSAELPSTPEADAPPLTQPDTPVSTTVFEMPKLDPAFGSGVGTSTTRDNTSFDSLMEQGPTTSPSSILMTSSHRLPDGIGSTGAAHGTTDGRDIDAVLIDGELPAASSPTPIAASSAISTQKSAAEVLRPPTPEKGRNLLLVLGITAGALGIVAVGTLATLYFTGAFN</sequence>
<keyword evidence="2" id="KW-0472">Membrane</keyword>
<feature type="region of interest" description="Disordered" evidence="1">
    <location>
        <begin position="1"/>
        <end position="99"/>
    </location>
</feature>
<feature type="region of interest" description="Disordered" evidence="1">
    <location>
        <begin position="135"/>
        <end position="168"/>
    </location>
</feature>